<evidence type="ECO:0000313" key="8">
    <source>
        <dbReference type="Proteomes" id="UP000061569"/>
    </source>
</evidence>
<proteinExistence type="inferred from homology"/>
<evidence type="ECO:0000256" key="2">
    <source>
        <dbReference type="ARBA" id="ARBA00009272"/>
    </source>
</evidence>
<sequence>MSIDAIAALSAAQAAAAAPQAAAPAAAPQAAGQDFGSMLLANVMHADASVQAAESAVQAFALDGQAPPHQVMLALEEARMSLHFALQVRNRLVEGYQELMRMQL</sequence>
<keyword evidence="7" id="KW-0966">Cell projection</keyword>
<evidence type="ECO:0000256" key="5">
    <source>
        <dbReference type="HAMAP-Rule" id="MF_00724"/>
    </source>
</evidence>
<dbReference type="STRING" id="69.GLE_4636"/>
<keyword evidence="7" id="KW-0282">Flagellum</keyword>
<evidence type="ECO:0000313" key="7">
    <source>
        <dbReference type="EMBL" id="ALN59977.1"/>
    </source>
</evidence>
<reference evidence="7 8" key="1">
    <citation type="submission" date="2015-11" db="EMBL/GenBank/DDBJ databases">
        <title>Genome sequences of Lysobacter enzymogenes strain C3 and Lysobacter antibioticus ATCC 29479.</title>
        <authorList>
            <person name="Kobayashi D.Y."/>
        </authorList>
    </citation>
    <scope>NUCLEOTIDE SEQUENCE [LARGE SCALE GENOMIC DNA]</scope>
    <source>
        <strain evidence="7 8">C3</strain>
    </source>
</reference>
<keyword evidence="4 5" id="KW-0975">Bacterial flagellum</keyword>
<dbReference type="GO" id="GO:0003774">
    <property type="term" value="F:cytoskeletal motor activity"/>
    <property type="evidence" value="ECO:0007669"/>
    <property type="project" value="InterPro"/>
</dbReference>
<name>A0A0S2DNN1_LYSEN</name>
<dbReference type="PANTHER" id="PTHR34653:SF1">
    <property type="entry name" value="FLAGELLAR HOOK-BASAL BODY COMPLEX PROTEIN FLIE"/>
    <property type="match status" value="1"/>
</dbReference>
<dbReference type="KEGG" id="lez:GLE_4636"/>
<evidence type="ECO:0000256" key="3">
    <source>
        <dbReference type="ARBA" id="ARBA00018024"/>
    </source>
</evidence>
<gene>
    <name evidence="5 7" type="primary">fliE</name>
    <name evidence="7" type="ORF">GLE_4636</name>
</gene>
<protein>
    <recommendedName>
        <fullName evidence="3 5">Flagellar hook-basal body complex protein FliE</fullName>
    </recommendedName>
</protein>
<organism evidence="7 8">
    <name type="scientific">Lysobacter enzymogenes</name>
    <dbReference type="NCBI Taxonomy" id="69"/>
    <lineage>
        <taxon>Bacteria</taxon>
        <taxon>Pseudomonadati</taxon>
        <taxon>Pseudomonadota</taxon>
        <taxon>Gammaproteobacteria</taxon>
        <taxon>Lysobacterales</taxon>
        <taxon>Lysobacteraceae</taxon>
        <taxon>Lysobacter</taxon>
    </lineage>
</organism>
<dbReference type="HAMAP" id="MF_00724">
    <property type="entry name" value="FliE"/>
    <property type="match status" value="1"/>
</dbReference>
<keyword evidence="7" id="KW-0969">Cilium</keyword>
<dbReference type="EMBL" id="CP013140">
    <property type="protein sequence ID" value="ALN59977.1"/>
    <property type="molecule type" value="Genomic_DNA"/>
</dbReference>
<feature type="signal peptide" evidence="6">
    <location>
        <begin position="1"/>
        <end position="17"/>
    </location>
</feature>
<evidence type="ECO:0000256" key="4">
    <source>
        <dbReference type="ARBA" id="ARBA00023143"/>
    </source>
</evidence>
<comment type="similarity">
    <text evidence="2 5">Belongs to the FliE family.</text>
</comment>
<dbReference type="GO" id="GO:0009425">
    <property type="term" value="C:bacterial-type flagellum basal body"/>
    <property type="evidence" value="ECO:0007669"/>
    <property type="project" value="UniProtKB-SubCell"/>
</dbReference>
<dbReference type="PRINTS" id="PR01006">
    <property type="entry name" value="FLGHOOKFLIE"/>
</dbReference>
<dbReference type="PATRIC" id="fig|69.6.peg.4572"/>
<dbReference type="Proteomes" id="UP000061569">
    <property type="component" value="Chromosome"/>
</dbReference>
<dbReference type="PANTHER" id="PTHR34653">
    <property type="match status" value="1"/>
</dbReference>
<feature type="chain" id="PRO_5006595454" description="Flagellar hook-basal body complex protein FliE" evidence="6">
    <location>
        <begin position="18"/>
        <end position="104"/>
    </location>
</feature>
<evidence type="ECO:0000256" key="6">
    <source>
        <dbReference type="SAM" id="SignalP"/>
    </source>
</evidence>
<accession>A0A0S2DNN1</accession>
<dbReference type="GO" id="GO:0005198">
    <property type="term" value="F:structural molecule activity"/>
    <property type="evidence" value="ECO:0007669"/>
    <property type="project" value="UniProtKB-UniRule"/>
</dbReference>
<comment type="subcellular location">
    <subcellularLocation>
        <location evidence="1 5">Bacterial flagellum basal body</location>
    </subcellularLocation>
</comment>
<dbReference type="AlphaFoldDB" id="A0A0S2DNN1"/>
<dbReference type="InterPro" id="IPR001624">
    <property type="entry name" value="FliE"/>
</dbReference>
<dbReference type="Pfam" id="PF02049">
    <property type="entry name" value="FliE"/>
    <property type="match status" value="1"/>
</dbReference>
<evidence type="ECO:0000256" key="1">
    <source>
        <dbReference type="ARBA" id="ARBA00004117"/>
    </source>
</evidence>
<keyword evidence="6" id="KW-0732">Signal</keyword>
<dbReference type="NCBIfam" id="TIGR00205">
    <property type="entry name" value="fliE"/>
    <property type="match status" value="1"/>
</dbReference>
<dbReference type="GO" id="GO:0071973">
    <property type="term" value="P:bacterial-type flagellum-dependent cell motility"/>
    <property type="evidence" value="ECO:0007669"/>
    <property type="project" value="InterPro"/>
</dbReference>